<keyword evidence="7" id="KW-0614">Plasmid</keyword>
<keyword evidence="8" id="KW-1185">Reference proteome</keyword>
<dbReference type="PROSITE" id="PS50931">
    <property type="entry name" value="HTH_LYSR"/>
    <property type="match status" value="2"/>
</dbReference>
<dbReference type="InterPro" id="IPR000847">
    <property type="entry name" value="LysR_HTH_N"/>
</dbReference>
<dbReference type="CDD" id="cd08433">
    <property type="entry name" value="PBP2_Nac"/>
    <property type="match status" value="1"/>
</dbReference>
<dbReference type="PANTHER" id="PTHR30293">
    <property type="entry name" value="TRANSCRIPTIONAL REGULATORY PROTEIN NAC-RELATED"/>
    <property type="match status" value="1"/>
</dbReference>
<dbReference type="InterPro" id="IPR036388">
    <property type="entry name" value="WH-like_DNA-bd_sf"/>
</dbReference>
<geneLocation type="plasmid" evidence="7 8">
    <name>pR24_1</name>
</geneLocation>
<feature type="domain" description="HTH lysR-type" evidence="6">
    <location>
        <begin position="1"/>
        <end position="58"/>
    </location>
</feature>
<dbReference type="Pfam" id="PF03466">
    <property type="entry name" value="LysR_substrate"/>
    <property type="match status" value="1"/>
</dbReference>
<name>A0ABY5RYX8_9HYPH</name>
<sequence>MDVAQLQNFIQVAELGSLSSAADHLKMSQSALSRQIGALEDVLGVSLFMRHRRGMVITAQGRNILERARALVTEWDELSTSTRSSSMLLNGQVATRVIPTVEQLRNFIQVAELGSLSSAADHLKMSQSALSRQIGALEDVLGVSLFMRHRRGMVITAQGRNILERARALVTEWDELSTSTRSSSMLLNGQVAIGLPSALESVLSIPIVSAFQAQHPEVLVQLTSAYSGYLLELLHQGEIDLAVLYNPRISHSLRTKTLLHEDLFLIGPPGAALSREYPLPFCEIAQKDLLLPTRRNGLRDVVETNSRKANVQLNVVIEVDSYTALRDLVRHGYGYTILPLAPVCDELSAGQLTAAPITDPVPSCRLALSYPSYRDISRAAQFAGETLTTLIADRVSQGIWPTRISKT</sequence>
<evidence type="ECO:0000256" key="3">
    <source>
        <dbReference type="ARBA" id="ARBA00023125"/>
    </source>
</evidence>
<dbReference type="SUPFAM" id="SSF46785">
    <property type="entry name" value="Winged helix' DNA-binding domain"/>
    <property type="match status" value="2"/>
</dbReference>
<keyword evidence="5" id="KW-0804">Transcription</keyword>
<dbReference type="InterPro" id="IPR005119">
    <property type="entry name" value="LysR_subst-bd"/>
</dbReference>
<keyword evidence="2" id="KW-0805">Transcription regulation</keyword>
<keyword evidence="4" id="KW-0010">Activator</keyword>
<evidence type="ECO:0000313" key="7">
    <source>
        <dbReference type="EMBL" id="UVF22169.1"/>
    </source>
</evidence>
<dbReference type="EMBL" id="CP102846">
    <property type="protein sequence ID" value="UVF22169.1"/>
    <property type="molecule type" value="Genomic_DNA"/>
</dbReference>
<dbReference type="Proteomes" id="UP001017257">
    <property type="component" value="Plasmid pR24_1"/>
</dbReference>
<evidence type="ECO:0000256" key="1">
    <source>
        <dbReference type="ARBA" id="ARBA00009437"/>
    </source>
</evidence>
<evidence type="ECO:0000256" key="4">
    <source>
        <dbReference type="ARBA" id="ARBA00023159"/>
    </source>
</evidence>
<evidence type="ECO:0000313" key="8">
    <source>
        <dbReference type="Proteomes" id="UP001017257"/>
    </source>
</evidence>
<dbReference type="Pfam" id="PF00126">
    <property type="entry name" value="HTH_1"/>
    <property type="match status" value="2"/>
</dbReference>
<dbReference type="Gene3D" id="1.10.10.10">
    <property type="entry name" value="Winged helix-like DNA-binding domain superfamily/Winged helix DNA-binding domain"/>
    <property type="match status" value="2"/>
</dbReference>
<organism evidence="7 8">
    <name type="scientific">Microvirga terrae</name>
    <dbReference type="NCBI Taxonomy" id="2740529"/>
    <lineage>
        <taxon>Bacteria</taxon>
        <taxon>Pseudomonadati</taxon>
        <taxon>Pseudomonadota</taxon>
        <taxon>Alphaproteobacteria</taxon>
        <taxon>Hyphomicrobiales</taxon>
        <taxon>Methylobacteriaceae</taxon>
        <taxon>Microvirga</taxon>
    </lineage>
</organism>
<proteinExistence type="inferred from homology"/>
<dbReference type="RefSeq" id="WP_259060843.1">
    <property type="nucleotide sequence ID" value="NZ_CP102846.1"/>
</dbReference>
<evidence type="ECO:0000259" key="6">
    <source>
        <dbReference type="PROSITE" id="PS50931"/>
    </source>
</evidence>
<keyword evidence="3" id="KW-0238">DNA-binding</keyword>
<dbReference type="PANTHER" id="PTHR30293:SF0">
    <property type="entry name" value="NITROGEN ASSIMILATION REGULATORY PROTEIN NAC"/>
    <property type="match status" value="1"/>
</dbReference>
<accession>A0ABY5RYX8</accession>
<dbReference type="InterPro" id="IPR036390">
    <property type="entry name" value="WH_DNA-bd_sf"/>
</dbReference>
<evidence type="ECO:0000256" key="2">
    <source>
        <dbReference type="ARBA" id="ARBA00023015"/>
    </source>
</evidence>
<reference evidence="7" key="1">
    <citation type="submission" date="2022-08" db="EMBL/GenBank/DDBJ databases">
        <title>Microvirga terrae sp. nov., isolated from soil.</title>
        <authorList>
            <person name="Kim K.H."/>
            <person name="Seo Y.L."/>
            <person name="Kim J.M."/>
            <person name="Lee J.K."/>
            <person name="Han D.M."/>
            <person name="Jeon C.O."/>
        </authorList>
    </citation>
    <scope>NUCLEOTIDE SEQUENCE</scope>
    <source>
        <strain evidence="7">R24</strain>
        <plasmid evidence="7">pR24_1</plasmid>
    </source>
</reference>
<evidence type="ECO:0000256" key="5">
    <source>
        <dbReference type="ARBA" id="ARBA00023163"/>
    </source>
</evidence>
<dbReference type="PRINTS" id="PR00039">
    <property type="entry name" value="HTHLYSR"/>
</dbReference>
<protein>
    <submittedName>
        <fullName evidence="7">LysR substrate-binding domain-containing protein</fullName>
    </submittedName>
</protein>
<feature type="domain" description="HTH lysR-type" evidence="6">
    <location>
        <begin position="99"/>
        <end position="156"/>
    </location>
</feature>
<comment type="similarity">
    <text evidence="1">Belongs to the LysR transcriptional regulatory family.</text>
</comment>
<dbReference type="Gene3D" id="3.40.190.290">
    <property type="match status" value="1"/>
</dbReference>
<gene>
    <name evidence="7" type="ORF">HPT29_026075</name>
</gene>
<dbReference type="SUPFAM" id="SSF53850">
    <property type="entry name" value="Periplasmic binding protein-like II"/>
    <property type="match status" value="1"/>
</dbReference>